<gene>
    <name evidence="2" type="ORF">PSYICH_LOCUS3447</name>
</gene>
<dbReference type="OrthoDB" id="6782731at2759"/>
<evidence type="ECO:0000313" key="3">
    <source>
        <dbReference type="Proteomes" id="UP001153636"/>
    </source>
</evidence>
<evidence type="ECO:0000256" key="1">
    <source>
        <dbReference type="SAM" id="MobiDB-lite"/>
    </source>
</evidence>
<keyword evidence="3" id="KW-1185">Reference proteome</keyword>
<proteinExistence type="predicted"/>
<accession>A0A9P0CNI7</accession>
<protein>
    <submittedName>
        <fullName evidence="2">Uncharacterized protein</fullName>
    </submittedName>
</protein>
<reference evidence="2" key="1">
    <citation type="submission" date="2022-01" db="EMBL/GenBank/DDBJ databases">
        <authorList>
            <person name="King R."/>
        </authorList>
    </citation>
    <scope>NUCLEOTIDE SEQUENCE</scope>
</reference>
<evidence type="ECO:0000313" key="2">
    <source>
        <dbReference type="EMBL" id="CAH1101837.1"/>
    </source>
</evidence>
<feature type="region of interest" description="Disordered" evidence="1">
    <location>
        <begin position="425"/>
        <end position="446"/>
    </location>
</feature>
<sequence>MSDSSSPSESLSEIDSMEDKKFSITKKDDILISKQIVNNCEIPSSLSKAKDGLDFDETCNITDFEIHNKRNEANTNSDVISRVEINTNELTDYYIENFIESMLNERQDEDNYSVIANMGEIENSVTFARLGVLHPTIIKPEKIKSVIKTVLKYHSIDELLFTNSINDTYKYYEILKIYAYYSDSKIVFALHFPIVFPENFSYYHLYSILTLNSTTIIPRNTYLMMNENLYQYTSLPCINLKTNYYCTDDDLADGIETEDCIFQLLQLQSNTRRCQRSPIKVSRNVIQQIDESHYIGIFVNKTKIETKCGRTDFTILQGNYLIFIPYQCQIKNENKMFNNENFLSRGQPLLLPEITIPYSRNTEEIAEINLKDEPLDEIHLIQARQNQIKPIILHHLKNNYSVNPLNIIIDKKKSNLPTSQVKKEEAIEESQPLEAPNPIPRAFFTP</sequence>
<dbReference type="AlphaFoldDB" id="A0A9P0CNI7"/>
<dbReference type="EMBL" id="OV651824">
    <property type="protein sequence ID" value="CAH1101837.1"/>
    <property type="molecule type" value="Genomic_DNA"/>
</dbReference>
<dbReference type="Proteomes" id="UP001153636">
    <property type="component" value="Chromosome 12"/>
</dbReference>
<name>A0A9P0CNI7_9CUCU</name>
<organism evidence="2 3">
    <name type="scientific">Psylliodes chrysocephalus</name>
    <dbReference type="NCBI Taxonomy" id="3402493"/>
    <lineage>
        <taxon>Eukaryota</taxon>
        <taxon>Metazoa</taxon>
        <taxon>Ecdysozoa</taxon>
        <taxon>Arthropoda</taxon>
        <taxon>Hexapoda</taxon>
        <taxon>Insecta</taxon>
        <taxon>Pterygota</taxon>
        <taxon>Neoptera</taxon>
        <taxon>Endopterygota</taxon>
        <taxon>Coleoptera</taxon>
        <taxon>Polyphaga</taxon>
        <taxon>Cucujiformia</taxon>
        <taxon>Chrysomeloidea</taxon>
        <taxon>Chrysomelidae</taxon>
        <taxon>Galerucinae</taxon>
        <taxon>Alticini</taxon>
        <taxon>Psylliodes</taxon>
    </lineage>
</organism>